<proteinExistence type="predicted"/>
<name>A0ABD6QLU0_MYCFO</name>
<sequence length="145" mass="15531">MTSPELLGFGAPSVERVVVAWLKPLGRAGTRRKAGDPVPFRLVHRVAGSDDPVVGIDVASVSVHSFGAGDVEALAEAERSHRRMNVLSINPMTTISNSDILGVGVVVNVDYCIPRMAPTQVDYEDPAVVRYVARYEIGISYTPVG</sequence>
<reference evidence="1 2" key="1">
    <citation type="submission" date="2016-07" db="EMBL/GenBank/DDBJ databases">
        <authorList>
            <person name="Sutton G."/>
            <person name="Brinkac L."/>
            <person name="Sanka R."/>
            <person name="Adams M."/>
            <person name="Lau E."/>
            <person name="Kumar A."/>
            <person name="Macaden R."/>
        </authorList>
    </citation>
    <scope>NUCLEOTIDE SEQUENCE [LARGE SCALE GENOMIC DNA]</scope>
    <source>
        <strain evidence="1 2">GA-0871</strain>
    </source>
</reference>
<evidence type="ECO:0000313" key="2">
    <source>
        <dbReference type="Proteomes" id="UP000187001"/>
    </source>
</evidence>
<dbReference type="EMBL" id="MBER01000071">
    <property type="protein sequence ID" value="OMC44713.1"/>
    <property type="molecule type" value="Genomic_DNA"/>
</dbReference>
<accession>A0ABD6QLU0</accession>
<evidence type="ECO:0008006" key="3">
    <source>
        <dbReference type="Google" id="ProtNLM"/>
    </source>
</evidence>
<protein>
    <recommendedName>
        <fullName evidence="3">Tail terminator</fullName>
    </recommendedName>
</protein>
<evidence type="ECO:0000313" key="1">
    <source>
        <dbReference type="EMBL" id="OMC44713.1"/>
    </source>
</evidence>
<dbReference type="RefSeq" id="WP_076205404.1">
    <property type="nucleotide sequence ID" value="NZ_MBER01000071.1"/>
</dbReference>
<dbReference type="AlphaFoldDB" id="A0ABD6QLU0"/>
<gene>
    <name evidence="1" type="ORF">A5742_27455</name>
</gene>
<organism evidence="1 2">
    <name type="scientific">Mycolicibacterium fortuitum</name>
    <name type="common">Mycobacterium fortuitum</name>
    <dbReference type="NCBI Taxonomy" id="1766"/>
    <lineage>
        <taxon>Bacteria</taxon>
        <taxon>Bacillati</taxon>
        <taxon>Actinomycetota</taxon>
        <taxon>Actinomycetes</taxon>
        <taxon>Mycobacteriales</taxon>
        <taxon>Mycobacteriaceae</taxon>
        <taxon>Mycolicibacterium</taxon>
    </lineage>
</organism>
<comment type="caution">
    <text evidence="1">The sequence shown here is derived from an EMBL/GenBank/DDBJ whole genome shotgun (WGS) entry which is preliminary data.</text>
</comment>
<dbReference type="Proteomes" id="UP000187001">
    <property type="component" value="Unassembled WGS sequence"/>
</dbReference>